<dbReference type="Proteomes" id="UP000031036">
    <property type="component" value="Unassembled WGS sequence"/>
</dbReference>
<reference evidence="2 3" key="1">
    <citation type="submission" date="2014-11" db="EMBL/GenBank/DDBJ databases">
        <title>Genetic blueprint of the zoonotic pathogen Toxocara canis.</title>
        <authorList>
            <person name="Zhu X.-Q."/>
            <person name="Korhonen P.K."/>
            <person name="Cai H."/>
            <person name="Young N.D."/>
            <person name="Nejsum P."/>
            <person name="von Samson-Himmelstjerna G."/>
            <person name="Boag P.R."/>
            <person name="Tan P."/>
            <person name="Li Q."/>
            <person name="Min J."/>
            <person name="Yang Y."/>
            <person name="Wang X."/>
            <person name="Fang X."/>
            <person name="Hall R.S."/>
            <person name="Hofmann A."/>
            <person name="Sternberg P.W."/>
            <person name="Jex A.R."/>
            <person name="Gasser R.B."/>
        </authorList>
    </citation>
    <scope>NUCLEOTIDE SEQUENCE [LARGE SCALE GENOMIC DNA]</scope>
    <source>
        <strain evidence="2">PN_DK_2014</strain>
    </source>
</reference>
<proteinExistence type="predicted"/>
<name>A0A0B2V8L6_TOXCA</name>
<dbReference type="AlphaFoldDB" id="A0A0B2V8L6"/>
<evidence type="ECO:0000256" key="1">
    <source>
        <dbReference type="SAM" id="MobiDB-lite"/>
    </source>
</evidence>
<protein>
    <submittedName>
        <fullName evidence="2">Uncharacterized protein</fullName>
    </submittedName>
</protein>
<keyword evidence="3" id="KW-1185">Reference proteome</keyword>
<organism evidence="2 3">
    <name type="scientific">Toxocara canis</name>
    <name type="common">Canine roundworm</name>
    <dbReference type="NCBI Taxonomy" id="6265"/>
    <lineage>
        <taxon>Eukaryota</taxon>
        <taxon>Metazoa</taxon>
        <taxon>Ecdysozoa</taxon>
        <taxon>Nematoda</taxon>
        <taxon>Chromadorea</taxon>
        <taxon>Rhabditida</taxon>
        <taxon>Spirurina</taxon>
        <taxon>Ascaridomorpha</taxon>
        <taxon>Ascaridoidea</taxon>
        <taxon>Toxocaridae</taxon>
        <taxon>Toxocara</taxon>
    </lineage>
</organism>
<gene>
    <name evidence="2" type="ORF">Tcan_11869</name>
</gene>
<feature type="region of interest" description="Disordered" evidence="1">
    <location>
        <begin position="127"/>
        <end position="151"/>
    </location>
</feature>
<evidence type="ECO:0000313" key="2">
    <source>
        <dbReference type="EMBL" id="KHN79751.1"/>
    </source>
</evidence>
<evidence type="ECO:0000313" key="3">
    <source>
        <dbReference type="Proteomes" id="UP000031036"/>
    </source>
</evidence>
<feature type="region of interest" description="Disordered" evidence="1">
    <location>
        <begin position="46"/>
        <end position="81"/>
    </location>
</feature>
<accession>A0A0B2V8L6</accession>
<comment type="caution">
    <text evidence="2">The sequence shown here is derived from an EMBL/GenBank/DDBJ whole genome shotgun (WGS) entry which is preliminary data.</text>
</comment>
<dbReference type="EMBL" id="JPKZ01001859">
    <property type="protein sequence ID" value="KHN79751.1"/>
    <property type="molecule type" value="Genomic_DNA"/>
</dbReference>
<feature type="compositionally biased region" description="Basic and acidic residues" evidence="1">
    <location>
        <begin position="53"/>
        <end position="69"/>
    </location>
</feature>
<feature type="compositionally biased region" description="Basic and acidic residues" evidence="1">
    <location>
        <begin position="141"/>
        <end position="151"/>
    </location>
</feature>
<sequence length="151" mass="17288">MVRAKTLPDGEYDLIFIEGGAEFCKNARVEGVLENHALIRAVVMSERRKKAKHAEENDRRKKSKSEVIERRKKLKDPDEDEKVKMVKKDVKVKTVPAEGHIVENDEHYVQFEVLSSKIRFEVVPHDSTAAAAPLSPLTITKNRDDDDDEKH</sequence>